<feature type="binding site" evidence="8">
    <location>
        <begin position="19"/>
        <end position="26"/>
    </location>
    <ligand>
        <name>GTP</name>
        <dbReference type="ChEBI" id="CHEBI:37565"/>
    </ligand>
</feature>
<dbReference type="PANTHER" id="PTHR43381">
    <property type="entry name" value="TRANSLATION INITIATION FACTOR IF-2-RELATED"/>
    <property type="match status" value="1"/>
</dbReference>
<dbReference type="InterPro" id="IPR000795">
    <property type="entry name" value="T_Tr_GTP-bd_dom"/>
</dbReference>
<dbReference type="Pfam" id="PF03144">
    <property type="entry name" value="GTP_EFTU_D2"/>
    <property type="match status" value="1"/>
</dbReference>
<dbReference type="InterPro" id="IPR004544">
    <property type="entry name" value="TF_aIF-2_arc"/>
</dbReference>
<dbReference type="PANTHER" id="PTHR43381:SF4">
    <property type="entry name" value="EUKARYOTIC TRANSLATION INITIATION FACTOR 5B"/>
    <property type="match status" value="1"/>
</dbReference>
<dbReference type="Pfam" id="PF11987">
    <property type="entry name" value="IF-2"/>
    <property type="match status" value="1"/>
</dbReference>
<dbReference type="GO" id="GO:0003743">
    <property type="term" value="F:translation initiation factor activity"/>
    <property type="evidence" value="ECO:0007669"/>
    <property type="project" value="UniProtKB-UniRule"/>
</dbReference>
<dbReference type="CDD" id="cd16266">
    <property type="entry name" value="IF2_aeIF5B_IV"/>
    <property type="match status" value="1"/>
</dbReference>
<dbReference type="EMBL" id="JBHSWW010000140">
    <property type="protein sequence ID" value="MFC6753770.1"/>
    <property type="molecule type" value="Genomic_DNA"/>
</dbReference>
<dbReference type="Proteomes" id="UP001596442">
    <property type="component" value="Unassembled WGS sequence"/>
</dbReference>
<dbReference type="Pfam" id="PF14578">
    <property type="entry name" value="GTP_EFTU_D4"/>
    <property type="match status" value="1"/>
</dbReference>
<dbReference type="NCBIfam" id="NF003078">
    <property type="entry name" value="PRK04004.1"/>
    <property type="match status" value="1"/>
</dbReference>
<dbReference type="GO" id="GO:0003924">
    <property type="term" value="F:GTPase activity"/>
    <property type="evidence" value="ECO:0007669"/>
    <property type="project" value="UniProtKB-UniRule"/>
</dbReference>
<evidence type="ECO:0000256" key="6">
    <source>
        <dbReference type="ARBA" id="ARBA00023134"/>
    </source>
</evidence>
<dbReference type="PRINTS" id="PR00315">
    <property type="entry name" value="ELONGATNFCT"/>
</dbReference>
<keyword evidence="3 8" id="KW-0396">Initiation factor</keyword>
<proteinExistence type="inferred from homology"/>
<name>A0ABD5SB03_9EURY</name>
<dbReference type="SUPFAM" id="SSF52156">
    <property type="entry name" value="Initiation factor IF2/eIF5b, domain 3"/>
    <property type="match status" value="1"/>
</dbReference>
<gene>
    <name evidence="8 11" type="primary">infB</name>
    <name evidence="11" type="ORF">ACFQEU_09900</name>
</gene>
<keyword evidence="4 8" id="KW-0547">Nucleotide-binding</keyword>
<keyword evidence="6 8" id="KW-0342">GTP-binding</keyword>
<dbReference type="Gene3D" id="3.40.50.300">
    <property type="entry name" value="P-loop containing nucleotide triphosphate hydrolases"/>
    <property type="match status" value="1"/>
</dbReference>
<dbReference type="FunFam" id="2.40.30.10:FF:000013">
    <property type="entry name" value="eukaryotic translation initiation factor 5B"/>
    <property type="match status" value="1"/>
</dbReference>
<sequence>MTDDTQPDTLRTPIVAVLGHVDHGKTSLLDEIRGSAVSEAEAGAITQHIGATDIPLSTISSMAGELVNPDDFDLPGLLFIDTPGHHSFSTLRARGGALADIAVLVVDVNDGFQPQTEEAIDILRRTGTPFVVAANKIDTTPGWNPQEGEPIQRSLEAQSERAESMLNENLYEIIGQLSDAGFSADLYWRVQDFQKNIGVVPVSAITAEGIPDLLAVLMGLSQRFMKEEMAIDVHGPGEGTVLEVKDERGFGATVDTVVYDGVIRNGDTIVVGGQDEPIVTEVRALLQPRPLAEIRTEKQFEKVAEVGAAAGVKIAAPDLDDAMAGAPVRVVRDRPLQDVIEEVKAELAEIEVDTAEDGVVVKADTLGSLEAMANALREAEVPIMRAEVGDIAPRDIAIAETANQDEHKALLGFNVDVLANAEDELESADVKLFTNDVIYQLIEDYETYVEEKQRAQQETVLDKVVRPARFRLLPDHTFRQNDPAVVGVEVIAGTLQNNRSVGYFEGNEFHRVGSLSGIQKQGDDVDEARSGERVSIAIDGPTVGRDIEEGDTLWTEVPEKHAKILEQELKEEITADEREALAGYLDTRRKRDPFWGK</sequence>
<comment type="caution">
    <text evidence="11">The sequence shown here is derived from an EMBL/GenBank/DDBJ whole genome shotgun (WGS) entry which is preliminary data.</text>
</comment>
<evidence type="ECO:0000313" key="12">
    <source>
        <dbReference type="Proteomes" id="UP001596442"/>
    </source>
</evidence>
<feature type="binding site" evidence="8">
    <location>
        <begin position="135"/>
        <end position="138"/>
    </location>
    <ligand>
        <name>GTP</name>
        <dbReference type="ChEBI" id="CHEBI:37565"/>
    </ligand>
</feature>
<dbReference type="RefSeq" id="WP_379781673.1">
    <property type="nucleotide sequence ID" value="NZ_JBHSWW010000140.1"/>
</dbReference>
<dbReference type="Pfam" id="PF00009">
    <property type="entry name" value="GTP_EFTU"/>
    <property type="match status" value="1"/>
</dbReference>
<dbReference type="NCBIfam" id="TIGR00491">
    <property type="entry name" value="aIF-2"/>
    <property type="match status" value="1"/>
</dbReference>
<keyword evidence="5 8" id="KW-0648">Protein biosynthesis</keyword>
<dbReference type="GO" id="GO:0005525">
    <property type="term" value="F:GTP binding"/>
    <property type="evidence" value="ECO:0007669"/>
    <property type="project" value="UniProtKB-KW"/>
</dbReference>
<evidence type="ECO:0000259" key="10">
    <source>
        <dbReference type="PROSITE" id="PS51722"/>
    </source>
</evidence>
<dbReference type="InterPro" id="IPR015760">
    <property type="entry name" value="TIF_IF2"/>
</dbReference>
<dbReference type="AlphaFoldDB" id="A0ABD5SB03"/>
<dbReference type="CDD" id="cd01887">
    <property type="entry name" value="IF2_eIF5B"/>
    <property type="match status" value="1"/>
</dbReference>
<evidence type="ECO:0000256" key="3">
    <source>
        <dbReference type="ARBA" id="ARBA00022540"/>
    </source>
</evidence>
<dbReference type="FunFam" id="3.40.50.10050:FF:000001">
    <property type="entry name" value="Translation initiation factor IF-2"/>
    <property type="match status" value="1"/>
</dbReference>
<dbReference type="InterPro" id="IPR009000">
    <property type="entry name" value="Transl_B-barrel_sf"/>
</dbReference>
<dbReference type="InterPro" id="IPR005225">
    <property type="entry name" value="Small_GTP-bd"/>
</dbReference>
<feature type="domain" description="Tr-type G" evidence="10">
    <location>
        <begin position="10"/>
        <end position="226"/>
    </location>
</feature>
<reference evidence="11 12" key="1">
    <citation type="journal article" date="2019" name="Int. J. Syst. Evol. Microbiol.">
        <title>The Global Catalogue of Microorganisms (GCM) 10K type strain sequencing project: providing services to taxonomists for standard genome sequencing and annotation.</title>
        <authorList>
            <consortium name="The Broad Institute Genomics Platform"/>
            <consortium name="The Broad Institute Genome Sequencing Center for Infectious Disease"/>
            <person name="Wu L."/>
            <person name="Ma J."/>
        </authorList>
    </citation>
    <scope>NUCLEOTIDE SEQUENCE [LARGE SCALE GENOMIC DNA]</scope>
    <source>
        <strain evidence="11 12">CGMCC 1.3239</strain>
    </source>
</reference>
<dbReference type="CDD" id="cd03703">
    <property type="entry name" value="aeIF5B_II"/>
    <property type="match status" value="1"/>
</dbReference>
<dbReference type="Gene3D" id="3.40.50.10050">
    <property type="entry name" value="Translation initiation factor IF- 2, domain 3"/>
    <property type="match status" value="1"/>
</dbReference>
<evidence type="ECO:0000256" key="1">
    <source>
        <dbReference type="ARBA" id="ARBA00007733"/>
    </source>
</evidence>
<dbReference type="SUPFAM" id="SSF52540">
    <property type="entry name" value="P-loop containing nucleoside triphosphate hydrolases"/>
    <property type="match status" value="1"/>
</dbReference>
<dbReference type="Gene3D" id="2.40.30.10">
    <property type="entry name" value="Translation factors"/>
    <property type="match status" value="2"/>
</dbReference>
<dbReference type="PROSITE" id="PS51722">
    <property type="entry name" value="G_TR_2"/>
    <property type="match status" value="1"/>
</dbReference>
<feature type="binding site" evidence="8">
    <location>
        <begin position="81"/>
        <end position="85"/>
    </location>
    <ligand>
        <name>GTP</name>
        <dbReference type="ChEBI" id="CHEBI:37565"/>
    </ligand>
</feature>
<dbReference type="InterPro" id="IPR036925">
    <property type="entry name" value="TIF_IF2_dom3_sf"/>
</dbReference>
<accession>A0ABD5SB03</accession>
<dbReference type="NCBIfam" id="TIGR00231">
    <property type="entry name" value="small_GTP"/>
    <property type="match status" value="1"/>
</dbReference>
<keyword evidence="12" id="KW-1185">Reference proteome</keyword>
<dbReference type="SUPFAM" id="SSF50447">
    <property type="entry name" value="Translation proteins"/>
    <property type="match status" value="1"/>
</dbReference>
<evidence type="ECO:0000313" key="11">
    <source>
        <dbReference type="EMBL" id="MFC6753770.1"/>
    </source>
</evidence>
<comment type="function">
    <text evidence="7 8 9">Function in general translation initiation by promoting the binding of the formylmethionine-tRNA to ribosomes. Seems to function along with eIF-2.</text>
</comment>
<dbReference type="HAMAP" id="MF_00100_A">
    <property type="entry name" value="IF_2_A"/>
    <property type="match status" value="1"/>
</dbReference>
<evidence type="ECO:0000256" key="4">
    <source>
        <dbReference type="ARBA" id="ARBA00022741"/>
    </source>
</evidence>
<comment type="similarity">
    <text evidence="1 8 9">Belongs to the TRAFAC class translation factor GTPase superfamily. Classic translation factor GTPase family. IF-2 subfamily.</text>
</comment>
<evidence type="ECO:0000256" key="5">
    <source>
        <dbReference type="ARBA" id="ARBA00022917"/>
    </source>
</evidence>
<protein>
    <recommendedName>
        <fullName evidence="2 8">Probable translation initiation factor IF-2</fullName>
    </recommendedName>
</protein>
<evidence type="ECO:0000256" key="8">
    <source>
        <dbReference type="HAMAP-Rule" id="MF_00100"/>
    </source>
</evidence>
<evidence type="ECO:0000256" key="7">
    <source>
        <dbReference type="ARBA" id="ARBA00024852"/>
    </source>
</evidence>
<evidence type="ECO:0000256" key="9">
    <source>
        <dbReference type="RuleBase" id="RU000644"/>
    </source>
</evidence>
<dbReference type="InterPro" id="IPR023115">
    <property type="entry name" value="TIF_IF2_dom3"/>
</dbReference>
<dbReference type="FunFam" id="3.40.50.300:FF:000112">
    <property type="entry name" value="Eukaryotic translation initiation factor 5B"/>
    <property type="match status" value="1"/>
</dbReference>
<organism evidence="11 12">
    <name type="scientific">Halorubrum tibetense</name>
    <dbReference type="NCBI Taxonomy" id="175631"/>
    <lineage>
        <taxon>Archaea</taxon>
        <taxon>Methanobacteriati</taxon>
        <taxon>Methanobacteriota</taxon>
        <taxon>Stenosarchaea group</taxon>
        <taxon>Halobacteria</taxon>
        <taxon>Halobacteriales</taxon>
        <taxon>Haloferacaceae</taxon>
        <taxon>Halorubrum</taxon>
    </lineage>
</organism>
<dbReference type="InterPro" id="IPR029459">
    <property type="entry name" value="EFTU-type"/>
</dbReference>
<dbReference type="InterPro" id="IPR027417">
    <property type="entry name" value="P-loop_NTPase"/>
</dbReference>
<dbReference type="InterPro" id="IPR004161">
    <property type="entry name" value="EFTu-like_2"/>
</dbReference>
<evidence type="ECO:0000256" key="2">
    <source>
        <dbReference type="ARBA" id="ARBA00020166"/>
    </source>
</evidence>